<feature type="compositionally biased region" description="Low complexity" evidence="1">
    <location>
        <begin position="244"/>
        <end position="273"/>
    </location>
</feature>
<gene>
    <name evidence="3" type="ORF">C6P46_004715</name>
</gene>
<feature type="region of interest" description="Disordered" evidence="1">
    <location>
        <begin position="188"/>
        <end position="273"/>
    </location>
</feature>
<proteinExistence type="predicted"/>
<dbReference type="EMBL" id="PUHQ01000046">
    <property type="protein sequence ID" value="KAG0660261.1"/>
    <property type="molecule type" value="Genomic_DNA"/>
</dbReference>
<keyword evidence="2" id="KW-0812">Transmembrane</keyword>
<feature type="transmembrane region" description="Helical" evidence="2">
    <location>
        <begin position="120"/>
        <end position="143"/>
    </location>
</feature>
<keyword evidence="4" id="KW-1185">Reference proteome</keyword>
<dbReference type="InterPro" id="IPR025187">
    <property type="entry name" value="DUF4112"/>
</dbReference>
<dbReference type="PANTHER" id="PTHR35519">
    <property type="entry name" value="MEMBRANE PROTEINS"/>
    <property type="match status" value="1"/>
</dbReference>
<dbReference type="AlphaFoldDB" id="A0A9P7B591"/>
<accession>A0A9P7B591</accession>
<organism evidence="3 4">
    <name type="scientific">Rhodotorula mucilaginosa</name>
    <name type="common">Yeast</name>
    <name type="synonym">Rhodotorula rubra</name>
    <dbReference type="NCBI Taxonomy" id="5537"/>
    <lineage>
        <taxon>Eukaryota</taxon>
        <taxon>Fungi</taxon>
        <taxon>Dikarya</taxon>
        <taxon>Basidiomycota</taxon>
        <taxon>Pucciniomycotina</taxon>
        <taxon>Microbotryomycetes</taxon>
        <taxon>Sporidiobolales</taxon>
        <taxon>Sporidiobolaceae</taxon>
        <taxon>Rhodotorula</taxon>
    </lineage>
</organism>
<dbReference type="OrthoDB" id="2103474at2759"/>
<evidence type="ECO:0000256" key="2">
    <source>
        <dbReference type="SAM" id="Phobius"/>
    </source>
</evidence>
<dbReference type="PANTHER" id="PTHR35519:SF2">
    <property type="entry name" value="PH DOMAIN PROTEIN"/>
    <property type="match status" value="1"/>
</dbReference>
<evidence type="ECO:0000313" key="4">
    <source>
        <dbReference type="Proteomes" id="UP000777482"/>
    </source>
</evidence>
<evidence type="ECO:0000313" key="3">
    <source>
        <dbReference type="EMBL" id="KAG0660261.1"/>
    </source>
</evidence>
<feature type="compositionally biased region" description="Low complexity" evidence="1">
    <location>
        <begin position="199"/>
        <end position="222"/>
    </location>
</feature>
<feature type="transmembrane region" description="Helical" evidence="2">
    <location>
        <begin position="77"/>
        <end position="100"/>
    </location>
</feature>
<comment type="caution">
    <text evidence="3">The sequence shown here is derived from an EMBL/GenBank/DDBJ whole genome shotgun (WGS) entry which is preliminary data.</text>
</comment>
<dbReference type="Pfam" id="PF13430">
    <property type="entry name" value="DUF4112"/>
    <property type="match status" value="1"/>
</dbReference>
<sequence>MSFIARKVGRKIAGNKLAAYEPEDPHYEEYVDKKGRKRHRKRAMPAGLSKRDERILRSVRRRAHYLDKGFSICGFRFGWTAILGLIPGAGDIAQFLLGYSLVLRKCREAELPLSLQQRMLFNQLCGLGIGLVPFVGDIAMAVFKANSRNAALLEEFLIRRASSTTPNTIEGEEAAAEEAIANSRIERRTGEMSQVEPMATVPGSAPTAATGPGAGNVAAAHAAQDKTAAKKRGWYGWGSGGGAQQPAPGAATATTATSRTNATAPTSSTAVVR</sequence>
<reference evidence="3 4" key="1">
    <citation type="submission" date="2020-11" db="EMBL/GenBank/DDBJ databases">
        <title>Kefir isolates.</title>
        <authorList>
            <person name="Marcisauskas S."/>
            <person name="Kim Y."/>
            <person name="Blasche S."/>
        </authorList>
    </citation>
    <scope>NUCLEOTIDE SEQUENCE [LARGE SCALE GENOMIC DNA]</scope>
    <source>
        <strain evidence="3 4">KR</strain>
    </source>
</reference>
<evidence type="ECO:0000256" key="1">
    <source>
        <dbReference type="SAM" id="MobiDB-lite"/>
    </source>
</evidence>
<keyword evidence="2" id="KW-0472">Membrane</keyword>
<protein>
    <submittedName>
        <fullName evidence="3">Uncharacterized protein</fullName>
    </submittedName>
</protein>
<keyword evidence="2" id="KW-1133">Transmembrane helix</keyword>
<name>A0A9P7B591_RHOMI</name>
<dbReference type="Proteomes" id="UP000777482">
    <property type="component" value="Unassembled WGS sequence"/>
</dbReference>